<gene>
    <name evidence="2 3 4" type="primary">LOC117236417</name>
</gene>
<accession>A0A6J3KT04</accession>
<dbReference type="Pfam" id="PF01963">
    <property type="entry name" value="TraB_PrgY_gumN"/>
    <property type="match status" value="1"/>
</dbReference>
<dbReference type="GeneID" id="117236417"/>
<sequence>MPSDIMSTDFSKNKNMLVPRRYLVVDANDINDDKSLHISTPFEKLISSELQIDVKTVNKSKPDLDTAKSSIDTEEDQTKEVVGHQLRFSTHNETNYKSSDIAAFIQPEYDASIDEKLPETVTLLTTPEGGKLYLVGTAHFSVESQNDVAMIIRAVQPHIVAVELCKTRIDVININEEALYRNARDLSIKRLTETIRHYGAYNGLLHIMLYRMVNHVVKQLGMPPGGEFRTAFEEAKKVPNCIIQLADRSINVTFQRALRELSWWEIMKLAWLVIRLDSRINKQDVERYKRKCVIQQMISSLREEYPAIERTFVTERDMYLTYHLQMATAAQHTAEGLKPPRIVGVVGIGHINGIVENWGKVKASDIWPIIRAPPQPLSSKILKFTIKASLLGATIYMGYKIIPLPSFNALQSIKSSFEGLLEVSAK</sequence>
<reference evidence="2 3" key="1">
    <citation type="submission" date="2025-04" db="UniProtKB">
        <authorList>
            <consortium name="RefSeq"/>
        </authorList>
    </citation>
    <scope>IDENTIFICATION</scope>
    <source>
        <tissue evidence="2 3">Muscle</tissue>
    </source>
</reference>
<dbReference type="PANTHER" id="PTHR21530:SF7">
    <property type="entry name" value="TRAB DOMAIN-CONTAINING PROTEIN"/>
    <property type="match status" value="1"/>
</dbReference>
<dbReference type="AlphaFoldDB" id="A0A6J3KT04"/>
<evidence type="ECO:0000313" key="2">
    <source>
        <dbReference type="RefSeq" id="XP_033355234.1"/>
    </source>
</evidence>
<dbReference type="CDD" id="cd14726">
    <property type="entry name" value="TraB_PrgY-like"/>
    <property type="match status" value="1"/>
</dbReference>
<dbReference type="Proteomes" id="UP000504631">
    <property type="component" value="Unplaced"/>
</dbReference>
<evidence type="ECO:0000313" key="1">
    <source>
        <dbReference type="Proteomes" id="UP000504631"/>
    </source>
</evidence>
<dbReference type="RefSeq" id="XP_033355234.1">
    <property type="nucleotide sequence ID" value="XM_033499343.1"/>
</dbReference>
<organism evidence="1 4">
    <name type="scientific">Bombus vosnesenskii</name>
    <dbReference type="NCBI Taxonomy" id="207650"/>
    <lineage>
        <taxon>Eukaryota</taxon>
        <taxon>Metazoa</taxon>
        <taxon>Ecdysozoa</taxon>
        <taxon>Arthropoda</taxon>
        <taxon>Hexapoda</taxon>
        <taxon>Insecta</taxon>
        <taxon>Pterygota</taxon>
        <taxon>Neoptera</taxon>
        <taxon>Endopterygota</taxon>
        <taxon>Hymenoptera</taxon>
        <taxon>Apocrita</taxon>
        <taxon>Aculeata</taxon>
        <taxon>Apoidea</taxon>
        <taxon>Anthophila</taxon>
        <taxon>Apidae</taxon>
        <taxon>Bombus</taxon>
        <taxon>Pyrobombus</taxon>
    </lineage>
</organism>
<proteinExistence type="predicted"/>
<dbReference type="PANTHER" id="PTHR21530">
    <property type="entry name" value="PHEROMONE SHUTDOWN PROTEIN"/>
    <property type="match status" value="1"/>
</dbReference>
<dbReference type="InterPro" id="IPR046345">
    <property type="entry name" value="TraB_PrgY-like"/>
</dbReference>
<protein>
    <submittedName>
        <fullName evidence="2 3">TraB domain-containing protein isoform X1</fullName>
    </submittedName>
</protein>
<dbReference type="KEGG" id="bvk:117236417"/>
<keyword evidence="1" id="KW-1185">Reference proteome</keyword>
<dbReference type="RefSeq" id="XP_033355235.1">
    <property type="nucleotide sequence ID" value="XM_033499344.1"/>
</dbReference>
<dbReference type="InterPro" id="IPR002816">
    <property type="entry name" value="TraB/PrgY/GumN_fam"/>
</dbReference>
<evidence type="ECO:0000313" key="3">
    <source>
        <dbReference type="RefSeq" id="XP_033355235.1"/>
    </source>
</evidence>
<name>A0A6J3KT04_9HYME</name>
<dbReference type="RefSeq" id="XP_033355236.1">
    <property type="nucleotide sequence ID" value="XM_033499345.1"/>
</dbReference>
<evidence type="ECO:0000313" key="4">
    <source>
        <dbReference type="RefSeq" id="XP_033355236.1"/>
    </source>
</evidence>